<evidence type="ECO:0008006" key="3">
    <source>
        <dbReference type="Google" id="ProtNLM"/>
    </source>
</evidence>
<dbReference type="EMBL" id="JACICA010000006">
    <property type="protein sequence ID" value="MBB3702857.1"/>
    <property type="molecule type" value="Genomic_DNA"/>
</dbReference>
<evidence type="ECO:0000313" key="2">
    <source>
        <dbReference type="Proteomes" id="UP000541425"/>
    </source>
</evidence>
<sequence length="270" mass="30221">MKQVTIVPQGGLCNRLRVVLSALTLSRLDVSLRVDWACNAECRASFADLFATAPLTPLLIGERHWWNVPQSRRNLHLPALLRRACYDLQLVNFNGATDDSLPRLIDTYNNIYVSTGYVLQPYGVHLAQLLHPVPALQQRIDDICRTFEDRVVGVHIRRTDSVRSIAESTDAAFLAAMQREVNADANVCFFLATDSLALRTRLENAFPGRIVAQPVQSVRRDTLSGMQDAVVDLFCLSRTRKLLGSYWSSFSDMAAELSDIPLQIVKTSHP</sequence>
<dbReference type="RefSeq" id="WP_183696534.1">
    <property type="nucleotide sequence ID" value="NZ_JACICA010000006.1"/>
</dbReference>
<evidence type="ECO:0000313" key="1">
    <source>
        <dbReference type="EMBL" id="MBB3702857.1"/>
    </source>
</evidence>
<dbReference type="Gene3D" id="3.40.50.11350">
    <property type="match status" value="1"/>
</dbReference>
<dbReference type="Proteomes" id="UP000541425">
    <property type="component" value="Unassembled WGS sequence"/>
</dbReference>
<proteinExistence type="predicted"/>
<accession>A0A7W5UNE6</accession>
<name>A0A7W5UNE6_9BACT</name>
<comment type="caution">
    <text evidence="1">The sequence shown here is derived from an EMBL/GenBank/DDBJ whole genome shotgun (WGS) entry which is preliminary data.</text>
</comment>
<organism evidence="1 2">
    <name type="scientific">Alloprevotella rava</name>
    <dbReference type="NCBI Taxonomy" id="671218"/>
    <lineage>
        <taxon>Bacteria</taxon>
        <taxon>Pseudomonadati</taxon>
        <taxon>Bacteroidota</taxon>
        <taxon>Bacteroidia</taxon>
        <taxon>Bacteroidales</taxon>
        <taxon>Prevotellaceae</taxon>
        <taxon>Alloprevotella</taxon>
    </lineage>
</organism>
<dbReference type="AlphaFoldDB" id="A0A7W5UNE6"/>
<gene>
    <name evidence="1" type="ORF">FHS60_001330</name>
</gene>
<protein>
    <recommendedName>
        <fullName evidence="3">Glycosyl transferase</fullName>
    </recommendedName>
</protein>
<reference evidence="1 2" key="1">
    <citation type="submission" date="2020-08" db="EMBL/GenBank/DDBJ databases">
        <title>Genomic Encyclopedia of Type Strains, Phase IV (KMG-IV): sequencing the most valuable type-strain genomes for metagenomic binning, comparative biology and taxonomic classification.</title>
        <authorList>
            <person name="Goeker M."/>
        </authorList>
    </citation>
    <scope>NUCLEOTIDE SEQUENCE [LARGE SCALE GENOMIC DNA]</scope>
    <source>
        <strain evidence="1 2">DSM 22548</strain>
    </source>
</reference>